<feature type="domain" description="Protein kinase" evidence="1">
    <location>
        <begin position="59"/>
        <end position="331"/>
    </location>
</feature>
<keyword evidence="2" id="KW-0418">Kinase</keyword>
<dbReference type="PROSITE" id="PS00108">
    <property type="entry name" value="PROTEIN_KINASE_ST"/>
    <property type="match status" value="1"/>
</dbReference>
<dbReference type="InterPro" id="IPR008271">
    <property type="entry name" value="Ser/Thr_kinase_AS"/>
</dbReference>
<keyword evidence="3" id="KW-1185">Reference proteome</keyword>
<sequence length="450" mass="50469">KALQGLQGDDAQVMIDYIHSVLLRPDLAAWLRKHSRIVLYRLCSTSMLYPQCYVLKDIVKEDSPEASGGFGDIYKGRHGNKNLCLKVVRLPRKSEIVPTLKEGMVWGELCHPNILPFYGIYYLDERREQFCLVSPWMDNGNLVAYLKDNPSKPRMPFIHDIASGLEYLHHEQVVHGDMKGANVLVSDSGRACITDFGLSSIPVDNTLVYSRGATTAAGFSSRWAAPEVLLAGGVCVTRKSDIWAFGCVCYEILVGRAPFHKCVTDTQIILKVLAGASPVGSVQPAQIDDEMWELIERCCARDPKDRPEFQEILEELKGSSVKDVDDVHAEVAPEKLHFRNAIGKREGVPIDPRRVEEIFNRVCTHHKFPGGFPELITPLHTDPTDSRSRVLASPHTPLALFIYLLLDDRGPTYKRGYGVDGSLCELLISLDRLTYPQLVHYHMEWSGCIN</sequence>
<dbReference type="PRINTS" id="PR00109">
    <property type="entry name" value="TYRKINASE"/>
</dbReference>
<organism evidence="2 3">
    <name type="scientific">Macrolepiota fuliginosa MF-IS2</name>
    <dbReference type="NCBI Taxonomy" id="1400762"/>
    <lineage>
        <taxon>Eukaryota</taxon>
        <taxon>Fungi</taxon>
        <taxon>Dikarya</taxon>
        <taxon>Basidiomycota</taxon>
        <taxon>Agaricomycotina</taxon>
        <taxon>Agaricomycetes</taxon>
        <taxon>Agaricomycetidae</taxon>
        <taxon>Agaricales</taxon>
        <taxon>Agaricineae</taxon>
        <taxon>Agaricaceae</taxon>
        <taxon>Macrolepiota</taxon>
    </lineage>
</organism>
<dbReference type="GO" id="GO:0005524">
    <property type="term" value="F:ATP binding"/>
    <property type="evidence" value="ECO:0007669"/>
    <property type="project" value="InterPro"/>
</dbReference>
<dbReference type="InterPro" id="IPR051681">
    <property type="entry name" value="Ser/Thr_Kinases-Pseudokinases"/>
</dbReference>
<dbReference type="PANTHER" id="PTHR44329">
    <property type="entry name" value="SERINE/THREONINE-PROTEIN KINASE TNNI3K-RELATED"/>
    <property type="match status" value="1"/>
</dbReference>
<dbReference type="Proteomes" id="UP000807342">
    <property type="component" value="Unassembled WGS sequence"/>
</dbReference>
<dbReference type="AlphaFoldDB" id="A0A9P6C409"/>
<dbReference type="SUPFAM" id="SSF56112">
    <property type="entry name" value="Protein kinase-like (PK-like)"/>
    <property type="match status" value="1"/>
</dbReference>
<dbReference type="InterPro" id="IPR001245">
    <property type="entry name" value="Ser-Thr/Tyr_kinase_cat_dom"/>
</dbReference>
<evidence type="ECO:0000259" key="1">
    <source>
        <dbReference type="PROSITE" id="PS50011"/>
    </source>
</evidence>
<dbReference type="OrthoDB" id="10261027at2759"/>
<keyword evidence="2" id="KW-0808">Transferase</keyword>
<dbReference type="EMBL" id="MU151177">
    <property type="protein sequence ID" value="KAF9447984.1"/>
    <property type="molecule type" value="Genomic_DNA"/>
</dbReference>
<dbReference type="Gene3D" id="1.10.510.10">
    <property type="entry name" value="Transferase(Phosphotransferase) domain 1"/>
    <property type="match status" value="1"/>
</dbReference>
<reference evidence="2" key="1">
    <citation type="submission" date="2020-11" db="EMBL/GenBank/DDBJ databases">
        <authorList>
            <consortium name="DOE Joint Genome Institute"/>
            <person name="Ahrendt S."/>
            <person name="Riley R."/>
            <person name="Andreopoulos W."/>
            <person name="Labutti K."/>
            <person name="Pangilinan J."/>
            <person name="Ruiz-Duenas F.J."/>
            <person name="Barrasa J.M."/>
            <person name="Sanchez-Garcia M."/>
            <person name="Camarero S."/>
            <person name="Miyauchi S."/>
            <person name="Serrano A."/>
            <person name="Linde D."/>
            <person name="Babiker R."/>
            <person name="Drula E."/>
            <person name="Ayuso-Fernandez I."/>
            <person name="Pacheco R."/>
            <person name="Padilla G."/>
            <person name="Ferreira P."/>
            <person name="Barriuso J."/>
            <person name="Kellner H."/>
            <person name="Castanera R."/>
            <person name="Alfaro M."/>
            <person name="Ramirez L."/>
            <person name="Pisabarro A.G."/>
            <person name="Kuo A."/>
            <person name="Tritt A."/>
            <person name="Lipzen A."/>
            <person name="He G."/>
            <person name="Yan M."/>
            <person name="Ng V."/>
            <person name="Cullen D."/>
            <person name="Martin F."/>
            <person name="Rosso M.-N."/>
            <person name="Henrissat B."/>
            <person name="Hibbett D."/>
            <person name="Martinez A.T."/>
            <person name="Grigoriev I.V."/>
        </authorList>
    </citation>
    <scope>NUCLEOTIDE SEQUENCE</scope>
    <source>
        <strain evidence="2">MF-IS2</strain>
    </source>
</reference>
<feature type="non-terminal residue" evidence="2">
    <location>
        <position position="1"/>
    </location>
</feature>
<name>A0A9P6C409_9AGAR</name>
<comment type="caution">
    <text evidence="2">The sequence shown here is derived from an EMBL/GenBank/DDBJ whole genome shotgun (WGS) entry which is preliminary data.</text>
</comment>
<dbReference type="InterPro" id="IPR000719">
    <property type="entry name" value="Prot_kinase_dom"/>
</dbReference>
<dbReference type="Pfam" id="PF07714">
    <property type="entry name" value="PK_Tyr_Ser-Thr"/>
    <property type="match status" value="1"/>
</dbReference>
<gene>
    <name evidence="2" type="ORF">P691DRAFT_670350</name>
</gene>
<evidence type="ECO:0000313" key="3">
    <source>
        <dbReference type="Proteomes" id="UP000807342"/>
    </source>
</evidence>
<protein>
    <submittedName>
        <fullName evidence="2">Kinase-like protein</fullName>
    </submittedName>
</protein>
<dbReference type="SMART" id="SM00220">
    <property type="entry name" value="S_TKc"/>
    <property type="match status" value="1"/>
</dbReference>
<accession>A0A9P6C409</accession>
<dbReference type="PROSITE" id="PS50011">
    <property type="entry name" value="PROTEIN_KINASE_DOM"/>
    <property type="match status" value="1"/>
</dbReference>
<dbReference type="GO" id="GO:0004674">
    <property type="term" value="F:protein serine/threonine kinase activity"/>
    <property type="evidence" value="ECO:0007669"/>
    <property type="project" value="TreeGrafter"/>
</dbReference>
<proteinExistence type="predicted"/>
<evidence type="ECO:0000313" key="2">
    <source>
        <dbReference type="EMBL" id="KAF9447984.1"/>
    </source>
</evidence>
<dbReference type="InterPro" id="IPR011009">
    <property type="entry name" value="Kinase-like_dom_sf"/>
</dbReference>